<evidence type="ECO:0000259" key="6">
    <source>
        <dbReference type="Pfam" id="PF00108"/>
    </source>
</evidence>
<dbReference type="InterPro" id="IPR020616">
    <property type="entry name" value="Thiolase_N"/>
</dbReference>
<feature type="active site" description="Acyl-thioester intermediate" evidence="4">
    <location>
        <position position="86"/>
    </location>
</feature>
<keyword evidence="2 5" id="KW-0808">Transferase</keyword>
<feature type="domain" description="Thiolase N-terminal" evidence="6">
    <location>
        <begin position="123"/>
        <end position="232"/>
    </location>
</feature>
<evidence type="ECO:0000256" key="4">
    <source>
        <dbReference type="PIRSR" id="PIRSR000429-1"/>
    </source>
</evidence>
<gene>
    <name evidence="8" type="ORF">VC03_01120</name>
</gene>
<comment type="similarity">
    <text evidence="1 5">Belongs to the thiolase-like superfamily. Thiolase family.</text>
</comment>
<dbReference type="PROSITE" id="PS00737">
    <property type="entry name" value="THIOLASE_2"/>
    <property type="match status" value="1"/>
</dbReference>
<dbReference type="Pfam" id="PF02803">
    <property type="entry name" value="Thiolase_C"/>
    <property type="match status" value="1"/>
</dbReference>
<reference evidence="8 9" key="1">
    <citation type="journal article" date="2012" name="BMC Genomics">
        <title>Genomic sequence analysis and characterization of Sneathia amnii sp. nov.</title>
        <authorList>
            <consortium name="Vaginal Microbiome Consortium (additional members)"/>
            <person name="Harwich M.D.Jr."/>
            <person name="Serrano M.G."/>
            <person name="Fettweis J.M."/>
            <person name="Alves J.M."/>
            <person name="Reimers M.A."/>
            <person name="Buck G.A."/>
            <person name="Jefferson K.K."/>
        </authorList>
    </citation>
    <scope>NUCLEOTIDE SEQUENCE [LARGE SCALE GENOMIC DNA]</scope>
    <source>
        <strain evidence="8 9">SN35</strain>
    </source>
</reference>
<dbReference type="AlphaFoldDB" id="A0A0E3UVB0"/>
<dbReference type="CDD" id="cd00751">
    <property type="entry name" value="thiolase"/>
    <property type="match status" value="1"/>
</dbReference>
<evidence type="ECO:0008006" key="10">
    <source>
        <dbReference type="Google" id="ProtNLM"/>
    </source>
</evidence>
<evidence type="ECO:0000313" key="9">
    <source>
        <dbReference type="Proteomes" id="UP000033103"/>
    </source>
</evidence>
<feature type="domain" description="Thiolase C-terminal" evidence="7">
    <location>
        <begin position="241"/>
        <end position="362"/>
    </location>
</feature>
<feature type="active site" description="Proton acceptor" evidence="4">
    <location>
        <position position="319"/>
    </location>
</feature>
<dbReference type="PANTHER" id="PTHR18919">
    <property type="entry name" value="ACETYL-COA C-ACYLTRANSFERASE"/>
    <property type="match status" value="1"/>
</dbReference>
<dbReference type="Pfam" id="PF00108">
    <property type="entry name" value="Thiolase_N"/>
    <property type="match status" value="2"/>
</dbReference>
<dbReference type="InterPro" id="IPR002155">
    <property type="entry name" value="Thiolase"/>
</dbReference>
<dbReference type="InterPro" id="IPR020617">
    <property type="entry name" value="Thiolase_C"/>
</dbReference>
<name>A0A0E3UVB0_9FUSO</name>
<keyword evidence="3 5" id="KW-0012">Acyltransferase</keyword>
<dbReference type="KEGG" id="sns:VC03_01120"/>
<dbReference type="InterPro" id="IPR020615">
    <property type="entry name" value="Thiolase_acyl_enz_int_AS"/>
</dbReference>
<dbReference type="PATRIC" id="fig|1069640.6.peg.209"/>
<dbReference type="PIRSF" id="PIRSF000429">
    <property type="entry name" value="Ac-CoA_Ac_transf"/>
    <property type="match status" value="1"/>
</dbReference>
<dbReference type="InterPro" id="IPR016039">
    <property type="entry name" value="Thiolase-like"/>
</dbReference>
<evidence type="ECO:0000256" key="5">
    <source>
        <dbReference type="RuleBase" id="RU003557"/>
    </source>
</evidence>
<dbReference type="NCBIfam" id="TIGR01930">
    <property type="entry name" value="AcCoA-C-Actrans"/>
    <property type="match status" value="1"/>
</dbReference>
<dbReference type="Gene3D" id="3.40.47.10">
    <property type="match status" value="2"/>
</dbReference>
<dbReference type="PROSITE" id="PS00098">
    <property type="entry name" value="THIOLASE_1"/>
    <property type="match status" value="1"/>
</dbReference>
<evidence type="ECO:0000313" key="8">
    <source>
        <dbReference type="EMBL" id="AKC96113.1"/>
    </source>
</evidence>
<dbReference type="Proteomes" id="UP000033103">
    <property type="component" value="Chromosome"/>
</dbReference>
<dbReference type="SUPFAM" id="SSF53901">
    <property type="entry name" value="Thiolase-like"/>
    <property type="match status" value="1"/>
</dbReference>
<evidence type="ECO:0000256" key="2">
    <source>
        <dbReference type="ARBA" id="ARBA00022679"/>
    </source>
</evidence>
<accession>A0A0E3UVB0</accession>
<sequence>MKRVAIVLAKRTAIGGYKKSFLDKNIVDVATKLVTKSIDKKILNKVDEVIMGMVMQSGYGQNVARQISINSGIPIQASSYTVNMVCGSGMKAVELGANSILLGKSKIVLVGGLENMSNVDYSLLLRDGLTDVFNDYHMGKTAENVAKKYNITRKDCDEFSLNSTKKAIENIDKLKEEIVELEYINSDEHIRLDQSIEKLSRLKPAFLENGVVTAGNATGLNDGVAILLLMEEKTAKEFNLEILGYIKNIKSVGLDPAYMGLGPVEAIKKTLEEEKLSSSSIDLFEINEAFASQVIACIRELKIDEKKVNVNGGALALGHPIGASGARIIVTLINEMKRRNSKRGIASLCVGGGQGLCTLIERDN</sequence>
<dbReference type="EMBL" id="CP011280">
    <property type="protein sequence ID" value="AKC96113.1"/>
    <property type="molecule type" value="Genomic_DNA"/>
</dbReference>
<feature type="domain" description="Thiolase N-terminal" evidence="6">
    <location>
        <begin position="4"/>
        <end position="122"/>
    </location>
</feature>
<dbReference type="STRING" id="187101.VC03_01120"/>
<dbReference type="OrthoDB" id="9764892at2"/>
<organism evidence="8 9">
    <name type="scientific">Sneathia vaginalis</name>
    <dbReference type="NCBI Taxonomy" id="187101"/>
    <lineage>
        <taxon>Bacteria</taxon>
        <taxon>Fusobacteriati</taxon>
        <taxon>Fusobacteriota</taxon>
        <taxon>Fusobacteriia</taxon>
        <taxon>Fusobacteriales</taxon>
        <taxon>Leptotrichiaceae</taxon>
        <taxon>Sneathia</taxon>
    </lineage>
</organism>
<evidence type="ECO:0000256" key="3">
    <source>
        <dbReference type="ARBA" id="ARBA00023315"/>
    </source>
</evidence>
<evidence type="ECO:0000259" key="7">
    <source>
        <dbReference type="Pfam" id="PF02803"/>
    </source>
</evidence>
<dbReference type="RefSeq" id="WP_046329227.1">
    <property type="nucleotide sequence ID" value="NZ_CP011280.1"/>
</dbReference>
<proteinExistence type="inferred from homology"/>
<feature type="active site" description="Proton acceptor" evidence="4">
    <location>
        <position position="349"/>
    </location>
</feature>
<keyword evidence="9" id="KW-1185">Reference proteome</keyword>
<dbReference type="InterPro" id="IPR020613">
    <property type="entry name" value="Thiolase_CS"/>
</dbReference>
<evidence type="ECO:0000256" key="1">
    <source>
        <dbReference type="ARBA" id="ARBA00010982"/>
    </source>
</evidence>
<dbReference type="GO" id="GO:0016747">
    <property type="term" value="F:acyltransferase activity, transferring groups other than amino-acyl groups"/>
    <property type="evidence" value="ECO:0007669"/>
    <property type="project" value="InterPro"/>
</dbReference>
<dbReference type="PANTHER" id="PTHR18919:SF107">
    <property type="entry name" value="ACETYL-COA ACETYLTRANSFERASE, CYTOSOLIC"/>
    <property type="match status" value="1"/>
</dbReference>
<dbReference type="HOGENOM" id="CLU_031026_0_0_0"/>
<protein>
    <recommendedName>
        <fullName evidence="10">Acetyl-CoA acetyltransferase</fullName>
    </recommendedName>
</protein>